<feature type="region of interest" description="Disordered" evidence="1">
    <location>
        <begin position="1"/>
        <end position="30"/>
    </location>
</feature>
<comment type="caution">
    <text evidence="2">The sequence shown here is derived from an EMBL/GenBank/DDBJ whole genome shotgun (WGS) entry which is preliminary data.</text>
</comment>
<sequence length="337" mass="33981">MAAAASYPPPHHHYQQQPGAAPHQHPNLHVGAQTVRAPAPAMRIDTAAAAAGFGGAGFDALGHDRTPGGGGGTGAGGKRIPAWLREEMLKRAAAAAAGDAGKSAADQEDADDDGDGPAAQKRRDGGSGSRWGNVDTRADDGADEEAEEAERARKKEAARLREEVVNREIKTCLTKVLLEVTDALFEEVAREVYREATGPKRPTVKAEPADAPAPAAAGPNSGGSDARRRDGSSGSARPFQEAPRTAGVKREREQDEPAGRADGGRSGGSKSSANGGGKPAAAPQSGAVKLEAPLGVLGLVTEGEDDEEEGEGNGAAGGGGGGGAALLGLAYGSDDDE</sequence>
<dbReference type="Pfam" id="PF15996">
    <property type="entry name" value="PNISR"/>
    <property type="match status" value="1"/>
</dbReference>
<reference evidence="3" key="1">
    <citation type="journal article" date="2016" name="Nat. Commun.">
        <title>The Gonium pectorale genome demonstrates co-option of cell cycle regulation during the evolution of multicellularity.</title>
        <authorList>
            <person name="Hanschen E.R."/>
            <person name="Marriage T.N."/>
            <person name="Ferris P.J."/>
            <person name="Hamaji T."/>
            <person name="Toyoda A."/>
            <person name="Fujiyama A."/>
            <person name="Neme R."/>
            <person name="Noguchi H."/>
            <person name="Minakuchi Y."/>
            <person name="Suzuki M."/>
            <person name="Kawai-Toyooka H."/>
            <person name="Smith D.R."/>
            <person name="Sparks H."/>
            <person name="Anderson J."/>
            <person name="Bakaric R."/>
            <person name="Luria V."/>
            <person name="Karger A."/>
            <person name="Kirschner M.W."/>
            <person name="Durand P.M."/>
            <person name="Michod R.E."/>
            <person name="Nozaki H."/>
            <person name="Olson B.J."/>
        </authorList>
    </citation>
    <scope>NUCLEOTIDE SEQUENCE [LARGE SCALE GENOMIC DNA]</scope>
    <source>
        <strain evidence="3">NIES-2863</strain>
    </source>
</reference>
<dbReference type="AlphaFoldDB" id="A0A150GKY3"/>
<dbReference type="OrthoDB" id="553132at2759"/>
<proteinExistence type="predicted"/>
<gene>
    <name evidence="2" type="ORF">GPECTOR_16g621</name>
</gene>
<feature type="region of interest" description="Disordered" evidence="1">
    <location>
        <begin position="192"/>
        <end position="337"/>
    </location>
</feature>
<dbReference type="InterPro" id="IPR031937">
    <property type="entry name" value="PNISR"/>
</dbReference>
<feature type="compositionally biased region" description="Low complexity" evidence="1">
    <location>
        <begin position="94"/>
        <end position="104"/>
    </location>
</feature>
<feature type="compositionally biased region" description="Low complexity" evidence="1">
    <location>
        <begin position="15"/>
        <end position="25"/>
    </location>
</feature>
<dbReference type="STRING" id="33097.A0A150GKY3"/>
<evidence type="ECO:0000313" key="2">
    <source>
        <dbReference type="EMBL" id="KXZ50447.1"/>
    </source>
</evidence>
<feature type="compositionally biased region" description="Acidic residues" evidence="1">
    <location>
        <begin position="302"/>
        <end position="311"/>
    </location>
</feature>
<feature type="compositionally biased region" description="Low complexity" evidence="1">
    <location>
        <begin position="209"/>
        <end position="224"/>
    </location>
</feature>
<evidence type="ECO:0000256" key="1">
    <source>
        <dbReference type="SAM" id="MobiDB-lite"/>
    </source>
</evidence>
<organism evidence="2 3">
    <name type="scientific">Gonium pectorale</name>
    <name type="common">Green alga</name>
    <dbReference type="NCBI Taxonomy" id="33097"/>
    <lineage>
        <taxon>Eukaryota</taxon>
        <taxon>Viridiplantae</taxon>
        <taxon>Chlorophyta</taxon>
        <taxon>core chlorophytes</taxon>
        <taxon>Chlorophyceae</taxon>
        <taxon>CS clade</taxon>
        <taxon>Chlamydomonadales</taxon>
        <taxon>Volvocaceae</taxon>
        <taxon>Gonium</taxon>
    </lineage>
</organism>
<accession>A0A150GKY3</accession>
<feature type="compositionally biased region" description="Basic and acidic residues" evidence="1">
    <location>
        <begin position="248"/>
        <end position="263"/>
    </location>
</feature>
<dbReference type="Proteomes" id="UP000075714">
    <property type="component" value="Unassembled WGS sequence"/>
</dbReference>
<feature type="compositionally biased region" description="Low complexity" evidence="1">
    <location>
        <begin position="326"/>
        <end position="337"/>
    </location>
</feature>
<keyword evidence="3" id="KW-1185">Reference proteome</keyword>
<feature type="compositionally biased region" description="Acidic residues" evidence="1">
    <location>
        <begin position="106"/>
        <end position="115"/>
    </location>
</feature>
<feature type="compositionally biased region" description="Gly residues" evidence="1">
    <location>
        <begin position="312"/>
        <end position="325"/>
    </location>
</feature>
<dbReference type="EMBL" id="LSYV01000017">
    <property type="protein sequence ID" value="KXZ50447.1"/>
    <property type="molecule type" value="Genomic_DNA"/>
</dbReference>
<feature type="compositionally biased region" description="Basic and acidic residues" evidence="1">
    <location>
        <begin position="149"/>
        <end position="158"/>
    </location>
</feature>
<name>A0A150GKY3_GONPE</name>
<feature type="region of interest" description="Disordered" evidence="1">
    <location>
        <begin position="94"/>
        <end position="158"/>
    </location>
</feature>
<evidence type="ECO:0000313" key="3">
    <source>
        <dbReference type="Proteomes" id="UP000075714"/>
    </source>
</evidence>
<protein>
    <submittedName>
        <fullName evidence="2">Uncharacterized protein</fullName>
    </submittedName>
</protein>